<evidence type="ECO:0000313" key="7">
    <source>
        <dbReference type="Proteomes" id="UP000196594"/>
    </source>
</evidence>
<sequence>MSSLRKTYMLYVFPICLLLVLAGCSSEEAEKVDGSPKKDVTLTFWFDDAGPLRTAIWKELIATFEEEYPHIHIEYEGFVKDIAKPKFNSALAMQALPDVGSIYTSWLPEYTYREALVPLDSYFEKWEEGDKIAASLISYNRNISQDHQLYGLPYTRNMDILWVRKDWLSNYELDTIDTWDDFFHTVKTFTDKEQQQYGYSIRGGEGSSLQLQRMMYAYSGISTYIKNGESTIDDPLHVEFLEKYLSLYDVHTSRNDIVKDYKGMLDDFEHGAVGLIQHNIGSYAEHQKVLSPDQFQALPLPKSVNGHYTVEAGNTMDMVMFEGTDHPEEAWTFISFIASQKGQSHWNKRVGQLPTHQDVLEEDWVQNSPHLQTALSVYQDPNTKMYEPPFYLIAYNSIRFTIVEPGLQEVLSGTKTIEQFLKEWSEAIENEYALYEIYHAQTGSAE</sequence>
<comment type="caution">
    <text evidence="6">The sequence shown here is derived from an EMBL/GenBank/DDBJ whole genome shotgun (WGS) entry which is preliminary data.</text>
</comment>
<dbReference type="RefSeq" id="WP_087617579.1">
    <property type="nucleotide sequence ID" value="NZ_JAFBEY010000005.1"/>
</dbReference>
<evidence type="ECO:0000313" key="6">
    <source>
        <dbReference type="EMBL" id="OUZ38677.1"/>
    </source>
</evidence>
<keyword evidence="7" id="KW-1185">Reference proteome</keyword>
<organism evidence="6 7">
    <name type="scientific">Solibacillus kalamii</name>
    <dbReference type="NCBI Taxonomy" id="1748298"/>
    <lineage>
        <taxon>Bacteria</taxon>
        <taxon>Bacillati</taxon>
        <taxon>Bacillota</taxon>
        <taxon>Bacilli</taxon>
        <taxon>Bacillales</taxon>
        <taxon>Caryophanaceae</taxon>
        <taxon>Solibacillus</taxon>
    </lineage>
</organism>
<dbReference type="PANTHER" id="PTHR43649:SF33">
    <property type="entry name" value="POLYGALACTURONAN_RHAMNOGALACTURONAN-BINDING PROTEIN YTCQ"/>
    <property type="match status" value="1"/>
</dbReference>
<evidence type="ECO:0000256" key="1">
    <source>
        <dbReference type="ARBA" id="ARBA00022475"/>
    </source>
</evidence>
<evidence type="ECO:0000256" key="2">
    <source>
        <dbReference type="ARBA" id="ARBA00022729"/>
    </source>
</evidence>
<dbReference type="InterPro" id="IPR050490">
    <property type="entry name" value="Bact_solute-bd_prot1"/>
</dbReference>
<dbReference type="Gene3D" id="3.40.190.10">
    <property type="entry name" value="Periplasmic binding protein-like II"/>
    <property type="match status" value="1"/>
</dbReference>
<dbReference type="PANTHER" id="PTHR43649">
    <property type="entry name" value="ARABINOSE-BINDING PROTEIN-RELATED"/>
    <property type="match status" value="1"/>
</dbReference>
<keyword evidence="5" id="KW-0449">Lipoprotein</keyword>
<name>A0ABX3ZG32_9BACL</name>
<keyword evidence="3" id="KW-0472">Membrane</keyword>
<reference evidence="6 7" key="1">
    <citation type="journal article" date="2017" name="Int. J. Syst. Evol. Microbiol.">
        <title>Solibacillus kalamii sp. nov., isolated from a high-efficiency particulate arrestance filter system used in the International Space Station.</title>
        <authorList>
            <person name="Checinska Sielaff A."/>
            <person name="Kumar R.M."/>
            <person name="Pal D."/>
            <person name="Mayilraj S."/>
            <person name="Venkateswaran K."/>
        </authorList>
    </citation>
    <scope>NUCLEOTIDE SEQUENCE [LARGE SCALE GENOMIC DNA]</scope>
    <source>
        <strain evidence="6 7">ISSFR-015</strain>
    </source>
</reference>
<evidence type="ECO:0000256" key="4">
    <source>
        <dbReference type="ARBA" id="ARBA00023139"/>
    </source>
</evidence>
<dbReference type="InterPro" id="IPR006059">
    <property type="entry name" value="SBP"/>
</dbReference>
<accession>A0ABX3ZG32</accession>
<dbReference type="Pfam" id="PF01547">
    <property type="entry name" value="SBP_bac_1"/>
    <property type="match status" value="1"/>
</dbReference>
<dbReference type="CDD" id="cd13585">
    <property type="entry name" value="PBP2_TMBP_like"/>
    <property type="match status" value="1"/>
</dbReference>
<dbReference type="EMBL" id="NHNT01000007">
    <property type="protein sequence ID" value="OUZ38677.1"/>
    <property type="molecule type" value="Genomic_DNA"/>
</dbReference>
<keyword evidence="1" id="KW-1003">Cell membrane</keyword>
<dbReference type="PROSITE" id="PS51257">
    <property type="entry name" value="PROKAR_LIPOPROTEIN"/>
    <property type="match status" value="1"/>
</dbReference>
<proteinExistence type="predicted"/>
<protein>
    <submittedName>
        <fullName evidence="6">Sugar ABC transporter substrate-binding protein</fullName>
    </submittedName>
</protein>
<keyword evidence="4" id="KW-0564">Palmitate</keyword>
<evidence type="ECO:0000256" key="5">
    <source>
        <dbReference type="ARBA" id="ARBA00023288"/>
    </source>
</evidence>
<dbReference type="SUPFAM" id="SSF53850">
    <property type="entry name" value="Periplasmic binding protein-like II"/>
    <property type="match status" value="1"/>
</dbReference>
<gene>
    <name evidence="6" type="ORF">CBM15_11215</name>
</gene>
<dbReference type="Proteomes" id="UP000196594">
    <property type="component" value="Unassembled WGS sequence"/>
</dbReference>
<evidence type="ECO:0000256" key="3">
    <source>
        <dbReference type="ARBA" id="ARBA00023136"/>
    </source>
</evidence>
<keyword evidence="2" id="KW-0732">Signal</keyword>